<comment type="caution">
    <text evidence="2">The sequence shown here is derived from an EMBL/GenBank/DDBJ whole genome shotgun (WGS) entry which is preliminary data.</text>
</comment>
<organism evidence="2 3">
    <name type="scientific">Fictibacillus terranigra</name>
    <dbReference type="NCBI Taxonomy" id="3058424"/>
    <lineage>
        <taxon>Bacteria</taxon>
        <taxon>Bacillati</taxon>
        <taxon>Bacillota</taxon>
        <taxon>Bacilli</taxon>
        <taxon>Bacillales</taxon>
        <taxon>Fictibacillaceae</taxon>
        <taxon>Fictibacillus</taxon>
    </lineage>
</organism>
<proteinExistence type="predicted"/>
<protein>
    <submittedName>
        <fullName evidence="2">Uncharacterized protein</fullName>
    </submittedName>
</protein>
<feature type="transmembrane region" description="Helical" evidence="1">
    <location>
        <begin position="43"/>
        <end position="65"/>
    </location>
</feature>
<dbReference type="RefSeq" id="WP_290400206.1">
    <property type="nucleotide sequence ID" value="NZ_JAUHLN010000002.1"/>
</dbReference>
<evidence type="ECO:0000256" key="1">
    <source>
        <dbReference type="SAM" id="Phobius"/>
    </source>
</evidence>
<dbReference type="Proteomes" id="UP001168694">
    <property type="component" value="Unassembled WGS sequence"/>
</dbReference>
<accession>A0ABT8E8B9</accession>
<feature type="transmembrane region" description="Helical" evidence="1">
    <location>
        <begin position="6"/>
        <end position="22"/>
    </location>
</feature>
<reference evidence="2" key="1">
    <citation type="submission" date="2023-06" db="EMBL/GenBank/DDBJ databases">
        <title>Draft Genome Sequences of Representative Paenibacillus Polymyxa, Bacillus cereus, Fictibacillus sp., and Brevibacillus agri Strains Isolated from Amazonian Dark Earth.</title>
        <authorList>
            <person name="Pellegrinetti T.A."/>
            <person name="Cunha I.C.M."/>
            <person name="Chaves M.G."/>
            <person name="Freitas A.S."/>
            <person name="Silva A.V.R."/>
            <person name="Tsai S.M."/>
            <person name="Mendes L.W."/>
        </authorList>
    </citation>
    <scope>NUCLEOTIDE SEQUENCE</scope>
    <source>
        <strain evidence="2">CENA-BCM004</strain>
    </source>
</reference>
<keyword evidence="1" id="KW-1133">Transmembrane helix</keyword>
<dbReference type="EMBL" id="JAUHLN010000002">
    <property type="protein sequence ID" value="MDN4074135.1"/>
    <property type="molecule type" value="Genomic_DNA"/>
</dbReference>
<keyword evidence="3" id="KW-1185">Reference proteome</keyword>
<keyword evidence="1" id="KW-0472">Membrane</keyword>
<sequence length="73" mass="7937">MLEIFSVIGAIIGFGVMLWVRAQLRSAKVFQKIVSQDNGILLLFMYLAIGAVGLLIVGVCLNYLYEVGGGPIY</sequence>
<evidence type="ECO:0000313" key="2">
    <source>
        <dbReference type="EMBL" id="MDN4074135.1"/>
    </source>
</evidence>
<evidence type="ECO:0000313" key="3">
    <source>
        <dbReference type="Proteomes" id="UP001168694"/>
    </source>
</evidence>
<keyword evidence="1" id="KW-0812">Transmembrane</keyword>
<name>A0ABT8E8B9_9BACL</name>
<gene>
    <name evidence="2" type="ORF">QYF49_14110</name>
</gene>